<proteinExistence type="predicted"/>
<feature type="region of interest" description="Disordered" evidence="1">
    <location>
        <begin position="1"/>
        <end position="117"/>
    </location>
</feature>
<accession>A0A6L3N988</accession>
<feature type="compositionally biased region" description="Basic and acidic residues" evidence="1">
    <location>
        <begin position="105"/>
        <end position="117"/>
    </location>
</feature>
<reference evidence="2 3" key="1">
    <citation type="submission" date="2019-09" db="EMBL/GenBank/DDBJ databases">
        <title>Draft genome sequences of 48 bacterial type strains from the CCUG.</title>
        <authorList>
            <person name="Tunovic T."/>
            <person name="Pineiro-Iglesias B."/>
            <person name="Unosson C."/>
            <person name="Inganas E."/>
            <person name="Ohlen M."/>
            <person name="Cardew S."/>
            <person name="Jensie-Markopoulos S."/>
            <person name="Salva-Serra F."/>
            <person name="Jaen-Luchoro D."/>
            <person name="Karlsson R."/>
            <person name="Svensson-Stadler L."/>
            <person name="Chun J."/>
            <person name="Moore E."/>
        </authorList>
    </citation>
    <scope>NUCLEOTIDE SEQUENCE [LARGE SCALE GENOMIC DNA]</scope>
    <source>
        <strain evidence="2 3">CCUG 65687</strain>
    </source>
</reference>
<feature type="compositionally biased region" description="Low complexity" evidence="1">
    <location>
        <begin position="94"/>
        <end position="104"/>
    </location>
</feature>
<organism evidence="2 3">
    <name type="scientific">Burkholderia territorii</name>
    <dbReference type="NCBI Taxonomy" id="1503055"/>
    <lineage>
        <taxon>Bacteria</taxon>
        <taxon>Pseudomonadati</taxon>
        <taxon>Pseudomonadota</taxon>
        <taxon>Betaproteobacteria</taxon>
        <taxon>Burkholderiales</taxon>
        <taxon>Burkholderiaceae</taxon>
        <taxon>Burkholderia</taxon>
        <taxon>Burkholderia cepacia complex</taxon>
    </lineage>
</organism>
<dbReference type="EMBL" id="VZOL01000575">
    <property type="protein sequence ID" value="KAB0652728.1"/>
    <property type="molecule type" value="Genomic_DNA"/>
</dbReference>
<gene>
    <name evidence="2" type="ORF">F7R13_26820</name>
</gene>
<dbReference type="AlphaFoldDB" id="A0A6L3N988"/>
<evidence type="ECO:0000256" key="1">
    <source>
        <dbReference type="SAM" id="MobiDB-lite"/>
    </source>
</evidence>
<comment type="caution">
    <text evidence="2">The sequence shown here is derived from an EMBL/GenBank/DDBJ whole genome shotgun (WGS) entry which is preliminary data.</text>
</comment>
<evidence type="ECO:0000313" key="2">
    <source>
        <dbReference type="EMBL" id="KAB0652728.1"/>
    </source>
</evidence>
<sequence length="117" mass="11746">MPLPTPPSKLGSLLPPDEYKAKARPAKAAKKSAEGDASTAGDYGPASVAQPMTEAANTAAPLRAVASSAQQAASTPARGRKSKQTAALLQPMQAPVETAPAAPVEARHDKPAAAKPA</sequence>
<protein>
    <submittedName>
        <fullName evidence="2">PhoH family protein</fullName>
    </submittedName>
</protein>
<feature type="non-terminal residue" evidence="2">
    <location>
        <position position="117"/>
    </location>
</feature>
<dbReference type="Proteomes" id="UP000473571">
    <property type="component" value="Unassembled WGS sequence"/>
</dbReference>
<evidence type="ECO:0000313" key="3">
    <source>
        <dbReference type="Proteomes" id="UP000473571"/>
    </source>
</evidence>
<name>A0A6L3N988_9BURK</name>
<feature type="compositionally biased region" description="Low complexity" evidence="1">
    <location>
        <begin position="64"/>
        <end position="74"/>
    </location>
</feature>